<keyword evidence="4 6" id="KW-0274">FAD</keyword>
<proteinExistence type="inferred from homology"/>
<dbReference type="InterPro" id="IPR050741">
    <property type="entry name" value="Acyl-CoA_dehydrogenase"/>
</dbReference>
<feature type="domain" description="Acyl-CoA oxidase/dehydrogenase middle" evidence="8">
    <location>
        <begin position="125"/>
        <end position="224"/>
    </location>
</feature>
<evidence type="ECO:0000256" key="6">
    <source>
        <dbReference type="RuleBase" id="RU362125"/>
    </source>
</evidence>
<dbReference type="RefSeq" id="WP_034717864.1">
    <property type="nucleotide sequence ID" value="NZ_AWQS01000123.1"/>
</dbReference>
<dbReference type="GO" id="GO:0003995">
    <property type="term" value="F:acyl-CoA dehydrogenase activity"/>
    <property type="evidence" value="ECO:0007669"/>
    <property type="project" value="TreeGrafter"/>
</dbReference>
<accession>W9GGF9</accession>
<dbReference type="PANTHER" id="PTHR48083:SF13">
    <property type="entry name" value="ACYL-COA DEHYDROGENASE FAMILY MEMBER 11"/>
    <property type="match status" value="1"/>
</dbReference>
<dbReference type="OrthoDB" id="2769798at2"/>
<dbReference type="Pfam" id="PF00441">
    <property type="entry name" value="Acyl-CoA_dh_1"/>
    <property type="match status" value="1"/>
</dbReference>
<organism evidence="9 10">
    <name type="scientific">Intrasporangium chromatireducens Q5-1</name>
    <dbReference type="NCBI Taxonomy" id="584657"/>
    <lineage>
        <taxon>Bacteria</taxon>
        <taxon>Bacillati</taxon>
        <taxon>Actinomycetota</taxon>
        <taxon>Actinomycetes</taxon>
        <taxon>Micrococcales</taxon>
        <taxon>Intrasporangiaceae</taxon>
        <taxon>Intrasporangium</taxon>
    </lineage>
</organism>
<evidence type="ECO:0000256" key="1">
    <source>
        <dbReference type="ARBA" id="ARBA00001974"/>
    </source>
</evidence>
<evidence type="ECO:0000313" key="10">
    <source>
        <dbReference type="Proteomes" id="UP000019494"/>
    </source>
</evidence>
<dbReference type="SUPFAM" id="SSF47203">
    <property type="entry name" value="Acyl-CoA dehydrogenase C-terminal domain-like"/>
    <property type="match status" value="1"/>
</dbReference>
<dbReference type="InterPro" id="IPR009075">
    <property type="entry name" value="AcylCo_DH/oxidase_C"/>
</dbReference>
<gene>
    <name evidence="9" type="ORF">N864_05375</name>
</gene>
<evidence type="ECO:0000259" key="7">
    <source>
        <dbReference type="Pfam" id="PF00441"/>
    </source>
</evidence>
<dbReference type="Gene3D" id="2.40.110.10">
    <property type="entry name" value="Butyryl-CoA Dehydrogenase, subunit A, domain 2"/>
    <property type="match status" value="1"/>
</dbReference>
<comment type="cofactor">
    <cofactor evidence="1 6">
        <name>FAD</name>
        <dbReference type="ChEBI" id="CHEBI:57692"/>
    </cofactor>
</comment>
<evidence type="ECO:0000313" key="9">
    <source>
        <dbReference type="EMBL" id="EWT05321.1"/>
    </source>
</evidence>
<keyword evidence="3 6" id="KW-0285">Flavoprotein</keyword>
<comment type="caution">
    <text evidence="9">The sequence shown here is derived from an EMBL/GenBank/DDBJ whole genome shotgun (WGS) entry which is preliminary data.</text>
</comment>
<dbReference type="SUPFAM" id="SSF56645">
    <property type="entry name" value="Acyl-CoA dehydrogenase NM domain-like"/>
    <property type="match status" value="1"/>
</dbReference>
<dbReference type="InterPro" id="IPR006091">
    <property type="entry name" value="Acyl-CoA_Oxase/DH_mid-dom"/>
</dbReference>
<dbReference type="PANTHER" id="PTHR48083">
    <property type="entry name" value="MEDIUM-CHAIN SPECIFIC ACYL-COA DEHYDROGENASE, MITOCHONDRIAL-RELATED"/>
    <property type="match status" value="1"/>
</dbReference>
<evidence type="ECO:0000256" key="3">
    <source>
        <dbReference type="ARBA" id="ARBA00022630"/>
    </source>
</evidence>
<protein>
    <submittedName>
        <fullName evidence="9">Acyl-CoA dehydrogenase</fullName>
    </submittedName>
</protein>
<keyword evidence="10" id="KW-1185">Reference proteome</keyword>
<dbReference type="InterPro" id="IPR046373">
    <property type="entry name" value="Acyl-CoA_Oxase/DH_mid-dom_sf"/>
</dbReference>
<feature type="domain" description="Acyl-CoA dehydrogenase/oxidase C-terminal" evidence="7">
    <location>
        <begin position="236"/>
        <end position="385"/>
    </location>
</feature>
<dbReference type="Pfam" id="PF02770">
    <property type="entry name" value="Acyl-CoA_dh_M"/>
    <property type="match status" value="1"/>
</dbReference>
<comment type="similarity">
    <text evidence="2 6">Belongs to the acyl-CoA dehydrogenase family.</text>
</comment>
<dbReference type="Gene3D" id="1.20.140.10">
    <property type="entry name" value="Butyryl-CoA Dehydrogenase, subunit A, domain 3"/>
    <property type="match status" value="1"/>
</dbReference>
<evidence type="ECO:0000256" key="4">
    <source>
        <dbReference type="ARBA" id="ARBA00022827"/>
    </source>
</evidence>
<keyword evidence="5 6" id="KW-0560">Oxidoreductase</keyword>
<dbReference type="AlphaFoldDB" id="W9GGF9"/>
<evidence type="ECO:0000256" key="5">
    <source>
        <dbReference type="ARBA" id="ARBA00023002"/>
    </source>
</evidence>
<dbReference type="GO" id="GO:0033539">
    <property type="term" value="P:fatty acid beta-oxidation using acyl-CoA dehydrogenase"/>
    <property type="evidence" value="ECO:0007669"/>
    <property type="project" value="TreeGrafter"/>
</dbReference>
<dbReference type="InterPro" id="IPR009100">
    <property type="entry name" value="AcylCoA_DH/oxidase_NM_dom_sf"/>
</dbReference>
<name>W9GGF9_9MICO</name>
<dbReference type="InterPro" id="IPR036250">
    <property type="entry name" value="AcylCo_DH-like_C"/>
</dbReference>
<sequence length="394" mass="42778">MTSIAGKIRAFVDTRVIPHEHALVQPSADPAQPYRETELFEGLRAEARALGLWVLQHENGGAGPARSHADFFPLAVETGRSRLAPLLMNSTGPDSGNMDLLRSYGTPAQQGAWLGPLESGDIRSCFAMTEPAVASSDARNITAEIVQEGDSLRITGRKWWITQAAHPDCRIALVVGRLRAPGETYDGRHTIVLMPLDTPGVRVERRLTVFGYLEDHAELVLDDVVVPIENILGPPGEGLTIAQERLIGARLHHCMRMVGVAERALEVMVERSRSRTAFGSRLDGYDTVRDAVAESRIDIETMRSLVARAAELADAEGLPAASTLVSMVKVLVPRTTVQVVDRAIQVCGGGGVSDDLPLATFFTHARTLRIADGPDDVHKMVIARAEMGRRPSRV</sequence>
<evidence type="ECO:0000259" key="8">
    <source>
        <dbReference type="Pfam" id="PF02770"/>
    </source>
</evidence>
<dbReference type="EMBL" id="AWQS01000123">
    <property type="protein sequence ID" value="EWT05321.1"/>
    <property type="molecule type" value="Genomic_DNA"/>
</dbReference>
<dbReference type="GO" id="GO:0050660">
    <property type="term" value="F:flavin adenine dinucleotide binding"/>
    <property type="evidence" value="ECO:0007669"/>
    <property type="project" value="InterPro"/>
</dbReference>
<dbReference type="InterPro" id="IPR037069">
    <property type="entry name" value="AcylCoA_DH/ox_N_sf"/>
</dbReference>
<reference evidence="10" key="1">
    <citation type="submission" date="2013-08" db="EMBL/GenBank/DDBJ databases">
        <title>Intrasporangium oryzae NRRL B-24470.</title>
        <authorList>
            <person name="Liu H."/>
            <person name="Wang G."/>
        </authorList>
    </citation>
    <scope>NUCLEOTIDE SEQUENCE [LARGE SCALE GENOMIC DNA]</scope>
    <source>
        <strain evidence="10">Q5-1</strain>
    </source>
</reference>
<evidence type="ECO:0000256" key="2">
    <source>
        <dbReference type="ARBA" id="ARBA00009347"/>
    </source>
</evidence>
<dbReference type="Proteomes" id="UP000019494">
    <property type="component" value="Unassembled WGS sequence"/>
</dbReference>
<dbReference type="GO" id="GO:0005737">
    <property type="term" value="C:cytoplasm"/>
    <property type="evidence" value="ECO:0007669"/>
    <property type="project" value="TreeGrafter"/>
</dbReference>
<dbReference type="Gene3D" id="1.10.540.10">
    <property type="entry name" value="Acyl-CoA dehydrogenase/oxidase, N-terminal domain"/>
    <property type="match status" value="1"/>
</dbReference>